<accession>A0A9P6HB66</accession>
<evidence type="ECO:0000313" key="3">
    <source>
        <dbReference type="Proteomes" id="UP000736335"/>
    </source>
</evidence>
<protein>
    <submittedName>
        <fullName evidence="2">Uncharacterized protein</fullName>
    </submittedName>
</protein>
<dbReference type="OrthoDB" id="3199698at2759"/>
<keyword evidence="3" id="KW-1185">Reference proteome</keyword>
<dbReference type="AlphaFoldDB" id="A0A9P6HB66"/>
<organism evidence="2 3">
    <name type="scientific">Thelephora terrestris</name>
    <dbReference type="NCBI Taxonomy" id="56493"/>
    <lineage>
        <taxon>Eukaryota</taxon>
        <taxon>Fungi</taxon>
        <taxon>Dikarya</taxon>
        <taxon>Basidiomycota</taxon>
        <taxon>Agaricomycotina</taxon>
        <taxon>Agaricomycetes</taxon>
        <taxon>Thelephorales</taxon>
        <taxon>Thelephoraceae</taxon>
        <taxon>Thelephora</taxon>
    </lineage>
</organism>
<feature type="compositionally biased region" description="Polar residues" evidence="1">
    <location>
        <begin position="154"/>
        <end position="164"/>
    </location>
</feature>
<feature type="region of interest" description="Disordered" evidence="1">
    <location>
        <begin position="149"/>
        <end position="183"/>
    </location>
</feature>
<feature type="region of interest" description="Disordered" evidence="1">
    <location>
        <begin position="1"/>
        <end position="20"/>
    </location>
</feature>
<evidence type="ECO:0000256" key="1">
    <source>
        <dbReference type="SAM" id="MobiDB-lite"/>
    </source>
</evidence>
<proteinExistence type="predicted"/>
<sequence>GNFLPPNSPPAPPPQKADDDWTPFKSRAGFELAEVLYLKANLSQSLINHILDLWTATLIPHGDLPPLINHQDLLTRINAIKLGSVPWKSYTTQYQWLRPDAGPVPEWMKTEYHFWYRDPRKIIHHLLANPEFASGIDYAPHRDFKVLNRRSVPGNGSTGSTASCESRCRRALNKRPEGTVSHQ</sequence>
<comment type="caution">
    <text evidence="2">The sequence shown here is derived from an EMBL/GenBank/DDBJ whole genome shotgun (WGS) entry which is preliminary data.</text>
</comment>
<dbReference type="Pfam" id="PF18759">
    <property type="entry name" value="Plavaka"/>
    <property type="match status" value="1"/>
</dbReference>
<dbReference type="EMBL" id="WIUZ02000010">
    <property type="protein sequence ID" value="KAF9783366.1"/>
    <property type="molecule type" value="Genomic_DNA"/>
</dbReference>
<reference evidence="2" key="1">
    <citation type="journal article" date="2020" name="Nat. Commun.">
        <title>Large-scale genome sequencing of mycorrhizal fungi provides insights into the early evolution of symbiotic traits.</title>
        <authorList>
            <person name="Miyauchi S."/>
            <person name="Kiss E."/>
            <person name="Kuo A."/>
            <person name="Drula E."/>
            <person name="Kohler A."/>
            <person name="Sanchez-Garcia M."/>
            <person name="Morin E."/>
            <person name="Andreopoulos B."/>
            <person name="Barry K.W."/>
            <person name="Bonito G."/>
            <person name="Buee M."/>
            <person name="Carver A."/>
            <person name="Chen C."/>
            <person name="Cichocki N."/>
            <person name="Clum A."/>
            <person name="Culley D."/>
            <person name="Crous P.W."/>
            <person name="Fauchery L."/>
            <person name="Girlanda M."/>
            <person name="Hayes R.D."/>
            <person name="Keri Z."/>
            <person name="LaButti K."/>
            <person name="Lipzen A."/>
            <person name="Lombard V."/>
            <person name="Magnuson J."/>
            <person name="Maillard F."/>
            <person name="Murat C."/>
            <person name="Nolan M."/>
            <person name="Ohm R.A."/>
            <person name="Pangilinan J."/>
            <person name="Pereira M.F."/>
            <person name="Perotto S."/>
            <person name="Peter M."/>
            <person name="Pfister S."/>
            <person name="Riley R."/>
            <person name="Sitrit Y."/>
            <person name="Stielow J.B."/>
            <person name="Szollosi G."/>
            <person name="Zifcakova L."/>
            <person name="Stursova M."/>
            <person name="Spatafora J.W."/>
            <person name="Tedersoo L."/>
            <person name="Vaario L.M."/>
            <person name="Yamada A."/>
            <person name="Yan M."/>
            <person name="Wang P."/>
            <person name="Xu J."/>
            <person name="Bruns T."/>
            <person name="Baldrian P."/>
            <person name="Vilgalys R."/>
            <person name="Dunand C."/>
            <person name="Henrissat B."/>
            <person name="Grigoriev I.V."/>
            <person name="Hibbett D."/>
            <person name="Nagy L.G."/>
            <person name="Martin F.M."/>
        </authorList>
    </citation>
    <scope>NUCLEOTIDE SEQUENCE</scope>
    <source>
        <strain evidence="2">UH-Tt-Lm1</strain>
    </source>
</reference>
<name>A0A9P6HB66_9AGAM</name>
<feature type="non-terminal residue" evidence="2">
    <location>
        <position position="1"/>
    </location>
</feature>
<feature type="compositionally biased region" description="Pro residues" evidence="1">
    <location>
        <begin position="1"/>
        <end position="15"/>
    </location>
</feature>
<gene>
    <name evidence="2" type="ORF">BJ322DRAFT_1008527</name>
</gene>
<dbReference type="Proteomes" id="UP000736335">
    <property type="component" value="Unassembled WGS sequence"/>
</dbReference>
<reference evidence="2" key="2">
    <citation type="submission" date="2020-11" db="EMBL/GenBank/DDBJ databases">
        <authorList>
            <consortium name="DOE Joint Genome Institute"/>
            <person name="Kuo A."/>
            <person name="Miyauchi S."/>
            <person name="Kiss E."/>
            <person name="Drula E."/>
            <person name="Kohler A."/>
            <person name="Sanchez-Garcia M."/>
            <person name="Andreopoulos B."/>
            <person name="Barry K.W."/>
            <person name="Bonito G."/>
            <person name="Buee M."/>
            <person name="Carver A."/>
            <person name="Chen C."/>
            <person name="Cichocki N."/>
            <person name="Clum A."/>
            <person name="Culley D."/>
            <person name="Crous P.W."/>
            <person name="Fauchery L."/>
            <person name="Girlanda M."/>
            <person name="Hayes R."/>
            <person name="Keri Z."/>
            <person name="Labutti K."/>
            <person name="Lipzen A."/>
            <person name="Lombard V."/>
            <person name="Magnuson J."/>
            <person name="Maillard F."/>
            <person name="Morin E."/>
            <person name="Murat C."/>
            <person name="Nolan M."/>
            <person name="Ohm R."/>
            <person name="Pangilinan J."/>
            <person name="Pereira M."/>
            <person name="Perotto S."/>
            <person name="Peter M."/>
            <person name="Riley R."/>
            <person name="Sitrit Y."/>
            <person name="Stielow B."/>
            <person name="Szollosi G."/>
            <person name="Zifcakova L."/>
            <person name="Stursova M."/>
            <person name="Spatafora J.W."/>
            <person name="Tedersoo L."/>
            <person name="Vaario L.-M."/>
            <person name="Yamada A."/>
            <person name="Yan M."/>
            <person name="Wang P."/>
            <person name="Xu J."/>
            <person name="Bruns T."/>
            <person name="Baldrian P."/>
            <person name="Vilgalys R."/>
            <person name="Henrissat B."/>
            <person name="Grigoriev I.V."/>
            <person name="Hibbett D."/>
            <person name="Nagy L.G."/>
            <person name="Martin F.M."/>
        </authorList>
    </citation>
    <scope>NUCLEOTIDE SEQUENCE</scope>
    <source>
        <strain evidence="2">UH-Tt-Lm1</strain>
    </source>
</reference>
<evidence type="ECO:0000313" key="2">
    <source>
        <dbReference type="EMBL" id="KAF9783366.1"/>
    </source>
</evidence>
<dbReference type="InterPro" id="IPR041078">
    <property type="entry name" value="Plavaka"/>
</dbReference>